<dbReference type="Proteomes" id="UP001155587">
    <property type="component" value="Unassembled WGS sequence"/>
</dbReference>
<dbReference type="RefSeq" id="WP_265673603.1">
    <property type="nucleotide sequence ID" value="NZ_JAKRRY010000003.1"/>
</dbReference>
<dbReference type="Pfam" id="PF04073">
    <property type="entry name" value="tRNA_edit"/>
    <property type="match status" value="1"/>
</dbReference>
<evidence type="ECO:0000259" key="1">
    <source>
        <dbReference type="Pfam" id="PF04073"/>
    </source>
</evidence>
<dbReference type="EMBL" id="JAKRRY010000003">
    <property type="protein sequence ID" value="MCW8345141.1"/>
    <property type="molecule type" value="Genomic_DNA"/>
</dbReference>
<dbReference type="GO" id="GO:0002161">
    <property type="term" value="F:aminoacyl-tRNA deacylase activity"/>
    <property type="evidence" value="ECO:0007669"/>
    <property type="project" value="InterPro"/>
</dbReference>
<dbReference type="PANTHER" id="PTHR30411">
    <property type="entry name" value="CYTOPLASMIC PROTEIN"/>
    <property type="match status" value="1"/>
</dbReference>
<dbReference type="InterPro" id="IPR036754">
    <property type="entry name" value="YbaK/aa-tRNA-synt-asso_dom_sf"/>
</dbReference>
<reference evidence="2" key="1">
    <citation type="submission" date="2022-02" db="EMBL/GenBank/DDBJ databases">
        <title>Vibrio sp. nov, a new bacterium isolated from seawater.</title>
        <authorList>
            <person name="Yuan Y."/>
        </authorList>
    </citation>
    <scope>NUCLEOTIDE SEQUENCE</scope>
    <source>
        <strain evidence="2">ZSDZ65</strain>
    </source>
</reference>
<sequence length="154" mass="16811">MLSTPITRYLQQREIPFQLLMQGKAAASIQEAAHLRGIKAEIMVKAIVLRDMGGQYALACCSGNESIDPKKVRHVLTTRRMTCASRQEIESITGATIGTVTPLLLRTSIPILFDTGLKQHNMVTISSGNSNAGLLLSLNDLVQCCSPLWADICR</sequence>
<dbReference type="CDD" id="cd04332">
    <property type="entry name" value="YbaK_like"/>
    <property type="match status" value="1"/>
</dbReference>
<evidence type="ECO:0000313" key="3">
    <source>
        <dbReference type="Proteomes" id="UP001155587"/>
    </source>
</evidence>
<organism evidence="2 3">
    <name type="scientific">Vibrio qingdaonensis</name>
    <dbReference type="NCBI Taxonomy" id="2829491"/>
    <lineage>
        <taxon>Bacteria</taxon>
        <taxon>Pseudomonadati</taxon>
        <taxon>Pseudomonadota</taxon>
        <taxon>Gammaproteobacteria</taxon>
        <taxon>Vibrionales</taxon>
        <taxon>Vibrionaceae</taxon>
        <taxon>Vibrio</taxon>
    </lineage>
</organism>
<proteinExistence type="predicted"/>
<dbReference type="PANTHER" id="PTHR30411:SF1">
    <property type="entry name" value="CYTOPLASMIC PROTEIN"/>
    <property type="match status" value="1"/>
</dbReference>
<accession>A0A9X3HVC0</accession>
<gene>
    <name evidence="2" type="ORF">MD535_03745</name>
</gene>
<name>A0A9X3HVC0_9VIBR</name>
<dbReference type="AlphaFoldDB" id="A0A9X3HVC0"/>
<evidence type="ECO:0000313" key="2">
    <source>
        <dbReference type="EMBL" id="MCW8345141.1"/>
    </source>
</evidence>
<comment type="caution">
    <text evidence="2">The sequence shown here is derived from an EMBL/GenBank/DDBJ whole genome shotgun (WGS) entry which is preliminary data.</text>
</comment>
<protein>
    <submittedName>
        <fullName evidence="2">YbaK/EbsC family protein</fullName>
    </submittedName>
</protein>
<keyword evidence="3" id="KW-1185">Reference proteome</keyword>
<dbReference type="InterPro" id="IPR007214">
    <property type="entry name" value="YbaK/aa-tRNA-synth-assoc-dom"/>
</dbReference>
<dbReference type="SUPFAM" id="SSF55826">
    <property type="entry name" value="YbaK/ProRS associated domain"/>
    <property type="match status" value="1"/>
</dbReference>
<feature type="domain" description="YbaK/aminoacyl-tRNA synthetase-associated" evidence="1">
    <location>
        <begin position="25"/>
        <end position="143"/>
    </location>
</feature>
<dbReference type="Gene3D" id="3.90.960.10">
    <property type="entry name" value="YbaK/aminoacyl-tRNA synthetase-associated domain"/>
    <property type="match status" value="1"/>
</dbReference>